<feature type="compositionally biased region" description="Low complexity" evidence="1">
    <location>
        <begin position="614"/>
        <end position="625"/>
    </location>
</feature>
<feature type="region of interest" description="Disordered" evidence="1">
    <location>
        <begin position="457"/>
        <end position="488"/>
    </location>
</feature>
<feature type="region of interest" description="Disordered" evidence="1">
    <location>
        <begin position="231"/>
        <end position="277"/>
    </location>
</feature>
<organism evidence="2 3">
    <name type="scientific">Grifola frondosa</name>
    <name type="common">Maitake</name>
    <name type="synonym">Polyporus frondosus</name>
    <dbReference type="NCBI Taxonomy" id="5627"/>
    <lineage>
        <taxon>Eukaryota</taxon>
        <taxon>Fungi</taxon>
        <taxon>Dikarya</taxon>
        <taxon>Basidiomycota</taxon>
        <taxon>Agaricomycotina</taxon>
        <taxon>Agaricomycetes</taxon>
        <taxon>Polyporales</taxon>
        <taxon>Grifolaceae</taxon>
        <taxon>Grifola</taxon>
    </lineage>
</organism>
<feature type="compositionally biased region" description="Polar residues" evidence="1">
    <location>
        <begin position="478"/>
        <end position="488"/>
    </location>
</feature>
<evidence type="ECO:0000256" key="1">
    <source>
        <dbReference type="SAM" id="MobiDB-lite"/>
    </source>
</evidence>
<feature type="compositionally biased region" description="Polar residues" evidence="1">
    <location>
        <begin position="548"/>
        <end position="559"/>
    </location>
</feature>
<name>A0A1C7M1M4_GRIFR</name>
<dbReference type="OMA" id="IMSYHGR"/>
<feature type="compositionally biased region" description="Low complexity" evidence="1">
    <location>
        <begin position="685"/>
        <end position="699"/>
    </location>
</feature>
<dbReference type="EMBL" id="LUGG01000019">
    <property type="protein sequence ID" value="OBZ68964.1"/>
    <property type="molecule type" value="Genomic_DNA"/>
</dbReference>
<gene>
    <name evidence="2" type="ORF">A0H81_11159</name>
</gene>
<feature type="compositionally biased region" description="Low complexity" evidence="1">
    <location>
        <begin position="464"/>
        <end position="477"/>
    </location>
</feature>
<comment type="caution">
    <text evidence="2">The sequence shown here is derived from an EMBL/GenBank/DDBJ whole genome shotgun (WGS) entry which is preliminary data.</text>
</comment>
<dbReference type="OrthoDB" id="654211at2759"/>
<feature type="compositionally biased region" description="Low complexity" evidence="1">
    <location>
        <begin position="149"/>
        <end position="161"/>
    </location>
</feature>
<reference evidence="2 3" key="1">
    <citation type="submission" date="2016-03" db="EMBL/GenBank/DDBJ databases">
        <title>Whole genome sequencing of Grifola frondosa 9006-11.</title>
        <authorList>
            <person name="Min B."/>
            <person name="Park H."/>
            <person name="Kim J.-G."/>
            <person name="Cho H."/>
            <person name="Oh Y.-L."/>
            <person name="Kong W.-S."/>
            <person name="Choi I.-G."/>
        </authorList>
    </citation>
    <scope>NUCLEOTIDE SEQUENCE [LARGE SCALE GENOMIC DNA]</scope>
    <source>
        <strain evidence="2 3">9006-11</strain>
    </source>
</reference>
<evidence type="ECO:0000313" key="3">
    <source>
        <dbReference type="Proteomes" id="UP000092993"/>
    </source>
</evidence>
<dbReference type="AlphaFoldDB" id="A0A1C7M1M4"/>
<dbReference type="Proteomes" id="UP000092993">
    <property type="component" value="Unassembled WGS sequence"/>
</dbReference>
<feature type="region of interest" description="Disordered" evidence="1">
    <location>
        <begin position="510"/>
        <end position="567"/>
    </location>
</feature>
<feature type="region of interest" description="Disordered" evidence="1">
    <location>
        <begin position="120"/>
        <end position="209"/>
    </location>
</feature>
<sequence length="769" mass="82672">MSGRTEAGVADAMLPGHLAGENTALEQFLAAVIRCMRLPTTVTVAKSGTPMHGSAVDDHALGSALAGREKTLLILYHCHTQFPIFPVLTSNSPHLVQAIVFCVLATFAFADVHMEAVLPPPTPAPVPPPPKKSRLEHQTRHIRTHTGENRSNALSRAARNVSRARRADEAFSHTQQPSPRRLPPPHECGVSSAQPKVKAVKAKSEHAAEDAMEISAGRISVGGMPRVEAEPGIARGASMRVKKKARSRANSDDEGESYARPTALFPSDPSLLDYPAPGIRPVHPSEQVFPLTSNPNAFSALSSVAMEELYVLERTEAMRRAEYEVRHLEALRRAEYEARHADIMSYHGRLSKSATTTPVMTPFYPAQPVGHEEGGYFGVSRERDRVVADDEHVGDARASSRYSRPRSVSSKYDLMAHTSGHVVDGPHAHARTYAHAHTPPHAVWGHPYHHAYTAPHRQHLQAGPEDSPSPISSDSDSMQPAQSPMQVSPVQVPLGHAYDQRRSPILAASLPGAVSSPSRPRRARFWGPTLESPIDDYGRAYDAHSRKSSVAGSPPTGSIISGRMAKRGSSGDLVSYASFNTQPYAHEQPMYAAGLQMPYTSERTATTLQTPQLSSGPSSRGSSPRNHPHPLHPGSSSSSRAPSPPLSAQTVRGGARDHPHHHHLAHSPLPYPDGCTPAHFGADHSYPSSTPASRSSSPPIKLPPLNLPSSPESPSKTPFAVGATDLRRRSHDGSMENYEREKVELPGFSEFAAASGLGAHLGGADPGSS</sequence>
<feature type="compositionally biased region" description="Pro residues" evidence="1">
    <location>
        <begin position="120"/>
        <end position="130"/>
    </location>
</feature>
<feature type="compositionally biased region" description="Basic and acidic residues" evidence="1">
    <location>
        <begin position="536"/>
        <end position="545"/>
    </location>
</feature>
<accession>A0A1C7M1M4</accession>
<feature type="compositionally biased region" description="Basic and acidic residues" evidence="1">
    <location>
        <begin position="725"/>
        <end position="737"/>
    </location>
</feature>
<evidence type="ECO:0000313" key="2">
    <source>
        <dbReference type="EMBL" id="OBZ68964.1"/>
    </source>
</evidence>
<protein>
    <submittedName>
        <fullName evidence="2">Uncharacterized protein</fullName>
    </submittedName>
</protein>
<keyword evidence="3" id="KW-1185">Reference proteome</keyword>
<feature type="region of interest" description="Disordered" evidence="1">
    <location>
        <begin position="606"/>
        <end position="737"/>
    </location>
</feature>
<proteinExistence type="predicted"/>
<feature type="compositionally biased region" description="Low complexity" evidence="1">
    <location>
        <begin position="632"/>
        <end position="641"/>
    </location>
</feature>